<proteinExistence type="predicted"/>
<evidence type="ECO:0000256" key="1">
    <source>
        <dbReference type="SAM" id="MobiDB-lite"/>
    </source>
</evidence>
<dbReference type="STRING" id="1048205.AB852_28295"/>
<evidence type="ECO:0000259" key="2">
    <source>
        <dbReference type="Pfam" id="PF24623"/>
    </source>
</evidence>
<keyword evidence="4" id="KW-1185">Reference proteome</keyword>
<dbReference type="AlphaFoldDB" id="A0A1Q4V0V6"/>
<feature type="region of interest" description="Disordered" evidence="1">
    <location>
        <begin position="74"/>
        <end position="102"/>
    </location>
</feature>
<dbReference type="Pfam" id="PF24623">
    <property type="entry name" value="Phage_zn_bind_8"/>
    <property type="match status" value="1"/>
</dbReference>
<dbReference type="RefSeq" id="WP_073793148.1">
    <property type="nucleotide sequence ID" value="NZ_LFBV01000009.1"/>
</dbReference>
<evidence type="ECO:0000313" key="4">
    <source>
        <dbReference type="Proteomes" id="UP000186455"/>
    </source>
</evidence>
<gene>
    <name evidence="3" type="ORF">AB852_28295</name>
</gene>
<dbReference type="EMBL" id="LFBV01000009">
    <property type="protein sequence ID" value="OKH91463.1"/>
    <property type="molecule type" value="Genomic_DNA"/>
</dbReference>
<protein>
    <recommendedName>
        <fullName evidence="2">DNA-binding phage zinc finger domain-containing protein</fullName>
    </recommendedName>
</protein>
<organism evidence="3 4">
    <name type="scientific">Streptomyces uncialis</name>
    <dbReference type="NCBI Taxonomy" id="1048205"/>
    <lineage>
        <taxon>Bacteria</taxon>
        <taxon>Bacillati</taxon>
        <taxon>Actinomycetota</taxon>
        <taxon>Actinomycetes</taxon>
        <taxon>Kitasatosporales</taxon>
        <taxon>Streptomycetaceae</taxon>
        <taxon>Streptomyces</taxon>
    </lineage>
</organism>
<feature type="domain" description="DNA-binding phage zinc finger" evidence="2">
    <location>
        <begin position="23"/>
        <end position="66"/>
    </location>
</feature>
<evidence type="ECO:0000313" key="3">
    <source>
        <dbReference type="EMBL" id="OKH91463.1"/>
    </source>
</evidence>
<sequence length="102" mass="11128">MTARRRPAAPMPAELRHFMRAGQHPARAVPCPHCRAAAHKPCALRTTGQRLPQPHPQRISAWAQATARCPACQAAPGAPCHDDGRHTTTHTRRYQEAEATAA</sequence>
<accession>A0A1Q4V0V6</accession>
<name>A0A1Q4V0V6_9ACTN</name>
<dbReference type="Proteomes" id="UP000186455">
    <property type="component" value="Unassembled WGS sequence"/>
</dbReference>
<reference evidence="3 4" key="1">
    <citation type="submission" date="2015-06" db="EMBL/GenBank/DDBJ databases">
        <title>Cloning and characterization of the uncialamcin biosynthetic gene cluster.</title>
        <authorList>
            <person name="Yan X."/>
            <person name="Huang T."/>
            <person name="Ge H."/>
            <person name="Shen B."/>
        </authorList>
    </citation>
    <scope>NUCLEOTIDE SEQUENCE [LARGE SCALE GENOMIC DNA]</scope>
    <source>
        <strain evidence="3 4">DCA2648</strain>
    </source>
</reference>
<comment type="caution">
    <text evidence="3">The sequence shown here is derived from an EMBL/GenBank/DDBJ whole genome shotgun (WGS) entry which is preliminary data.</text>
</comment>
<dbReference type="InterPro" id="IPR056911">
    <property type="entry name" value="Phage_Znf_bind_put"/>
</dbReference>